<evidence type="ECO:0000313" key="1">
    <source>
        <dbReference type="EMBL" id="OOM55610.1"/>
    </source>
</evidence>
<reference evidence="1 2" key="1">
    <citation type="submission" date="2016-05" db="EMBL/GenBank/DDBJ databases">
        <title>Microbial solvent formation.</title>
        <authorList>
            <person name="Poehlein A."/>
            <person name="Montoya Solano J.D."/>
            <person name="Flitsch S."/>
            <person name="Krabben P."/>
            <person name="Duerre P."/>
            <person name="Daniel R."/>
        </authorList>
    </citation>
    <scope>NUCLEOTIDE SEQUENCE [LARGE SCALE GENOMIC DNA]</scope>
    <source>
        <strain evidence="1 2">DSM 53</strain>
    </source>
</reference>
<dbReference type="EMBL" id="LZZI01000139">
    <property type="protein sequence ID" value="OOM55610.1"/>
    <property type="molecule type" value="Genomic_DNA"/>
</dbReference>
<gene>
    <name evidence="1" type="ORF">CLBCK_44920</name>
</gene>
<accession>A0A1S8RQZ8</accession>
<dbReference type="Proteomes" id="UP000190973">
    <property type="component" value="Unassembled WGS sequence"/>
</dbReference>
<name>A0A1S8RQZ8_CLOBE</name>
<dbReference type="AlphaFoldDB" id="A0A1S8RQZ8"/>
<comment type="caution">
    <text evidence="1">The sequence shown here is derived from an EMBL/GenBank/DDBJ whole genome shotgun (WGS) entry which is preliminary data.</text>
</comment>
<proteinExistence type="predicted"/>
<protein>
    <submittedName>
        <fullName evidence="1">Uncharacterized protein</fullName>
    </submittedName>
</protein>
<evidence type="ECO:0000313" key="2">
    <source>
        <dbReference type="Proteomes" id="UP000190973"/>
    </source>
</evidence>
<sequence length="53" mass="6314">MNIKELIRFLKVCEMRSISKASKDIFISHKVWVEQKDNVITYEEINLSVDNEE</sequence>
<dbReference type="RefSeq" id="WP_173715139.1">
    <property type="nucleotide sequence ID" value="NZ_JABTAE010000001.1"/>
</dbReference>
<organism evidence="1 2">
    <name type="scientific">Clostridium beijerinckii</name>
    <name type="common">Clostridium MP</name>
    <dbReference type="NCBI Taxonomy" id="1520"/>
    <lineage>
        <taxon>Bacteria</taxon>
        <taxon>Bacillati</taxon>
        <taxon>Bacillota</taxon>
        <taxon>Clostridia</taxon>
        <taxon>Eubacteriales</taxon>
        <taxon>Clostridiaceae</taxon>
        <taxon>Clostridium</taxon>
    </lineage>
</organism>